<feature type="transmembrane region" description="Helical" evidence="7">
    <location>
        <begin position="62"/>
        <end position="81"/>
    </location>
</feature>
<evidence type="ECO:0000256" key="6">
    <source>
        <dbReference type="ARBA" id="ARBA00023306"/>
    </source>
</evidence>
<evidence type="ECO:0000256" key="4">
    <source>
        <dbReference type="ARBA" id="ARBA00022989"/>
    </source>
</evidence>
<keyword evidence="1 7" id="KW-1003">Cell membrane</keyword>
<proteinExistence type="inferred from homology"/>
<dbReference type="AlphaFoldDB" id="A0A9X1NGN9"/>
<dbReference type="InterPro" id="IPR009619">
    <property type="entry name" value="CrgA"/>
</dbReference>
<dbReference type="RefSeq" id="WP_231447438.1">
    <property type="nucleotide sequence ID" value="NZ_JAJOMB010000017.1"/>
</dbReference>
<dbReference type="GO" id="GO:0051301">
    <property type="term" value="P:cell division"/>
    <property type="evidence" value="ECO:0007669"/>
    <property type="project" value="UniProtKB-UniRule"/>
</dbReference>
<dbReference type="Pfam" id="PF06781">
    <property type="entry name" value="CrgA"/>
    <property type="match status" value="1"/>
</dbReference>
<dbReference type="HAMAP" id="MF_00631">
    <property type="entry name" value="CrgA"/>
    <property type="match status" value="1"/>
</dbReference>
<keyword evidence="6 7" id="KW-0131">Cell cycle</keyword>
<dbReference type="GO" id="GO:0005886">
    <property type="term" value="C:plasma membrane"/>
    <property type="evidence" value="ECO:0007669"/>
    <property type="project" value="UniProtKB-SubCell"/>
</dbReference>
<evidence type="ECO:0000256" key="3">
    <source>
        <dbReference type="ARBA" id="ARBA00022692"/>
    </source>
</evidence>
<protein>
    <recommendedName>
        <fullName evidence="7">Cell division protein CrgA</fullName>
    </recommendedName>
</protein>
<evidence type="ECO:0000256" key="5">
    <source>
        <dbReference type="ARBA" id="ARBA00023136"/>
    </source>
</evidence>
<organism evidence="8 9">
    <name type="scientific">Kineosporia babensis</name>
    <dbReference type="NCBI Taxonomy" id="499548"/>
    <lineage>
        <taxon>Bacteria</taxon>
        <taxon>Bacillati</taxon>
        <taxon>Actinomycetota</taxon>
        <taxon>Actinomycetes</taxon>
        <taxon>Kineosporiales</taxon>
        <taxon>Kineosporiaceae</taxon>
        <taxon>Kineosporia</taxon>
    </lineage>
</organism>
<keyword evidence="3 7" id="KW-0812">Transmembrane</keyword>
<comment type="function">
    <text evidence="7">Involved in cell division.</text>
</comment>
<feature type="transmembrane region" description="Helical" evidence="7">
    <location>
        <begin position="28"/>
        <end position="50"/>
    </location>
</feature>
<keyword evidence="2 7" id="KW-0132">Cell division</keyword>
<accession>A0A9X1NGN9</accession>
<evidence type="ECO:0000256" key="2">
    <source>
        <dbReference type="ARBA" id="ARBA00022618"/>
    </source>
</evidence>
<dbReference type="EMBL" id="JAJOMB010000017">
    <property type="protein sequence ID" value="MCD5314692.1"/>
    <property type="molecule type" value="Genomic_DNA"/>
</dbReference>
<keyword evidence="5 7" id="KW-0472">Membrane</keyword>
<comment type="similarity">
    <text evidence="7">Belongs to the CrgA family.</text>
</comment>
<dbReference type="Proteomes" id="UP001138997">
    <property type="component" value="Unassembled WGS sequence"/>
</dbReference>
<reference evidence="8" key="1">
    <citation type="submission" date="2021-11" db="EMBL/GenBank/DDBJ databases">
        <title>Streptomyces corallinus and Kineosporia corallina sp. nov., two new coral-derived marine actinobacteria.</title>
        <authorList>
            <person name="Buangrab K."/>
            <person name="Sutthacheep M."/>
            <person name="Yeemin T."/>
            <person name="Harunari E."/>
            <person name="Igarashi Y."/>
            <person name="Sripreechasak P."/>
            <person name="Kanchanasin P."/>
            <person name="Tanasupawat S."/>
            <person name="Phongsopitanun W."/>
        </authorList>
    </citation>
    <scope>NUCLEOTIDE SEQUENCE</scope>
    <source>
        <strain evidence="8">JCM 31032</strain>
    </source>
</reference>
<keyword evidence="9" id="KW-1185">Reference proteome</keyword>
<sequence>MPESKPRNKGGYEAPRAKAAAQKPNGRFFAPIMVGFLLLGLAYIVAYYLTQGDYPVPSLGDWNLVVGIGIALVGFGMLTRWR</sequence>
<comment type="subcellular location">
    <subcellularLocation>
        <location evidence="7">Cell membrane</location>
        <topology evidence="7">Multi-pass membrane protein</topology>
    </subcellularLocation>
</comment>
<name>A0A9X1NGN9_9ACTN</name>
<evidence type="ECO:0000313" key="9">
    <source>
        <dbReference type="Proteomes" id="UP001138997"/>
    </source>
</evidence>
<keyword evidence="4 7" id="KW-1133">Transmembrane helix</keyword>
<gene>
    <name evidence="7" type="primary">crgA</name>
    <name evidence="8" type="ORF">LR394_27685</name>
</gene>
<evidence type="ECO:0000256" key="7">
    <source>
        <dbReference type="HAMAP-Rule" id="MF_00631"/>
    </source>
</evidence>
<comment type="caution">
    <text evidence="8">The sequence shown here is derived from an EMBL/GenBank/DDBJ whole genome shotgun (WGS) entry which is preliminary data.</text>
</comment>
<evidence type="ECO:0000256" key="1">
    <source>
        <dbReference type="ARBA" id="ARBA00022475"/>
    </source>
</evidence>
<evidence type="ECO:0000313" key="8">
    <source>
        <dbReference type="EMBL" id="MCD5314692.1"/>
    </source>
</evidence>